<dbReference type="RefSeq" id="WP_281242802.1">
    <property type="nucleotide sequence ID" value="NZ_FOGD01000001.1"/>
</dbReference>
<dbReference type="AlphaFoldDB" id="A0A1H9E871"/>
<name>A0A1H9E871_9BURK</name>
<organism evidence="1 2">
    <name type="scientific">Giesbergeria anulus</name>
    <dbReference type="NCBI Taxonomy" id="180197"/>
    <lineage>
        <taxon>Bacteria</taxon>
        <taxon>Pseudomonadati</taxon>
        <taxon>Pseudomonadota</taxon>
        <taxon>Betaproteobacteria</taxon>
        <taxon>Burkholderiales</taxon>
        <taxon>Comamonadaceae</taxon>
        <taxon>Giesbergeria</taxon>
    </lineage>
</organism>
<proteinExistence type="predicted"/>
<sequence length="44" mass="5007">MSRYIVKIGRHHFDVIGSSTKAVYNQAALDYPEARSIIVLCVRQ</sequence>
<evidence type="ECO:0000313" key="2">
    <source>
        <dbReference type="Proteomes" id="UP000199766"/>
    </source>
</evidence>
<reference evidence="1 2" key="1">
    <citation type="submission" date="2016-10" db="EMBL/GenBank/DDBJ databases">
        <authorList>
            <person name="de Groot N.N."/>
        </authorList>
    </citation>
    <scope>NUCLEOTIDE SEQUENCE [LARGE SCALE GENOMIC DNA]</scope>
    <source>
        <strain evidence="1 2">ATCC 35958</strain>
    </source>
</reference>
<accession>A0A1H9E871</accession>
<keyword evidence="2" id="KW-1185">Reference proteome</keyword>
<dbReference type="EMBL" id="FOGD01000001">
    <property type="protein sequence ID" value="SEQ21936.1"/>
    <property type="molecule type" value="Genomic_DNA"/>
</dbReference>
<evidence type="ECO:0000313" key="1">
    <source>
        <dbReference type="EMBL" id="SEQ21936.1"/>
    </source>
</evidence>
<gene>
    <name evidence="1" type="ORF">SAMN02982919_00228</name>
</gene>
<protein>
    <submittedName>
        <fullName evidence="1">Uncharacterized protein</fullName>
    </submittedName>
</protein>
<dbReference type="Proteomes" id="UP000199766">
    <property type="component" value="Unassembled WGS sequence"/>
</dbReference>
<dbReference type="STRING" id="180197.SAMN02982919_00228"/>